<comment type="caution">
    <text evidence="1">The sequence shown here is derived from an EMBL/GenBank/DDBJ whole genome shotgun (WGS) entry which is preliminary data.</text>
</comment>
<proteinExistence type="predicted"/>
<accession>A0A6P1DYP8</accession>
<dbReference type="Proteomes" id="UP000471640">
    <property type="component" value="Unassembled WGS sequence"/>
</dbReference>
<evidence type="ECO:0000313" key="1">
    <source>
        <dbReference type="EMBL" id="NEX22799.1"/>
    </source>
</evidence>
<dbReference type="AlphaFoldDB" id="A0A6P1DYP8"/>
<dbReference type="RefSeq" id="WP_164655893.1">
    <property type="nucleotide sequence ID" value="NZ_JAAIJR010000126.1"/>
</dbReference>
<keyword evidence="2" id="KW-1185">Reference proteome</keyword>
<gene>
    <name evidence="1" type="ORF">G3480_21255</name>
</gene>
<organism evidence="1 2">
    <name type="scientific">Thiorhodococcus mannitoliphagus</name>
    <dbReference type="NCBI Taxonomy" id="329406"/>
    <lineage>
        <taxon>Bacteria</taxon>
        <taxon>Pseudomonadati</taxon>
        <taxon>Pseudomonadota</taxon>
        <taxon>Gammaproteobacteria</taxon>
        <taxon>Chromatiales</taxon>
        <taxon>Chromatiaceae</taxon>
        <taxon>Thiorhodococcus</taxon>
    </lineage>
</organism>
<reference evidence="2" key="1">
    <citation type="journal article" date="2020" name="Microbiol. Resour. Announc.">
        <title>Draft Genome Sequences of Thiorhodococcus mannitoliphagus and Thiorhodococcus minor, Purple Sulfur Photosynthetic Bacteria in the Gammaproteobacterial Family Chromatiaceae.</title>
        <authorList>
            <person name="Aviles F.A."/>
            <person name="Meyer T.E."/>
            <person name="Kyndt J.A."/>
        </authorList>
    </citation>
    <scope>NUCLEOTIDE SEQUENCE [LARGE SCALE GENOMIC DNA]</scope>
    <source>
        <strain evidence="2">DSM 18266</strain>
    </source>
</reference>
<reference evidence="1 2" key="2">
    <citation type="submission" date="2020-02" db="EMBL/GenBank/DDBJ databases">
        <title>Genome sequences of Thiorhodococcus mannitoliphagus and Thiorhodococcus minor, purple sulfur photosynthetic bacteria in the gammaproteobacterial family, Chromatiaceae.</title>
        <authorList>
            <person name="Aviles F.A."/>
            <person name="Meyer T.E."/>
            <person name="Kyndt J.A."/>
        </authorList>
    </citation>
    <scope>NUCLEOTIDE SEQUENCE [LARGE SCALE GENOMIC DNA]</scope>
    <source>
        <strain evidence="1 2">DSM 18266</strain>
    </source>
</reference>
<sequence>MTTLPCLVGSKSGGQSLRLRMDEGLTQTALPHGNLLLDGRDVDVVLDEFLVDLLELSAVPFILRPPEPQGDLSAFVHQGLHLRNSRLDGFGDPPCRRMDVVRWNMRACAH</sequence>
<evidence type="ECO:0000313" key="2">
    <source>
        <dbReference type="Proteomes" id="UP000471640"/>
    </source>
</evidence>
<protein>
    <submittedName>
        <fullName evidence="1">Uncharacterized protein</fullName>
    </submittedName>
</protein>
<name>A0A6P1DYP8_9GAMM</name>
<dbReference type="EMBL" id="JAAIJR010000126">
    <property type="protein sequence ID" value="NEX22799.1"/>
    <property type="molecule type" value="Genomic_DNA"/>
</dbReference>